<dbReference type="InterPro" id="IPR027806">
    <property type="entry name" value="HARBI1_dom"/>
</dbReference>
<keyword evidence="7" id="KW-0539">Nucleus</keyword>
<keyword evidence="5" id="KW-0479">Metal-binding</keyword>
<evidence type="ECO:0000256" key="1">
    <source>
        <dbReference type="ARBA" id="ARBA00001968"/>
    </source>
</evidence>
<protein>
    <submittedName>
        <fullName evidence="9">Putative nuclease HARBI1</fullName>
    </submittedName>
</protein>
<dbReference type="Pfam" id="PF13359">
    <property type="entry name" value="DDE_Tnp_4"/>
    <property type="match status" value="1"/>
</dbReference>
<evidence type="ECO:0000256" key="4">
    <source>
        <dbReference type="ARBA" id="ARBA00022722"/>
    </source>
</evidence>
<dbReference type="AlphaFoldDB" id="A0A6F9DEU1"/>
<evidence type="ECO:0000313" key="9">
    <source>
        <dbReference type="EMBL" id="CAB3251798.1"/>
    </source>
</evidence>
<accession>A0A6F9DEU1</accession>
<evidence type="ECO:0000256" key="5">
    <source>
        <dbReference type="ARBA" id="ARBA00022723"/>
    </source>
</evidence>
<comment type="cofactor">
    <cofactor evidence="1">
        <name>a divalent metal cation</name>
        <dbReference type="ChEBI" id="CHEBI:60240"/>
    </cofactor>
</comment>
<dbReference type="GO" id="GO:0004518">
    <property type="term" value="F:nuclease activity"/>
    <property type="evidence" value="ECO:0007669"/>
    <property type="project" value="UniProtKB-KW"/>
</dbReference>
<evidence type="ECO:0000256" key="2">
    <source>
        <dbReference type="ARBA" id="ARBA00004123"/>
    </source>
</evidence>
<gene>
    <name evidence="9" type="primary">Harbi1-003</name>
</gene>
<dbReference type="GO" id="GO:0016787">
    <property type="term" value="F:hydrolase activity"/>
    <property type="evidence" value="ECO:0007669"/>
    <property type="project" value="UniProtKB-KW"/>
</dbReference>
<keyword evidence="4" id="KW-0540">Nuclease</keyword>
<evidence type="ECO:0000256" key="6">
    <source>
        <dbReference type="ARBA" id="ARBA00022801"/>
    </source>
</evidence>
<feature type="domain" description="DDE Tnp4" evidence="8">
    <location>
        <begin position="11"/>
        <end position="174"/>
    </location>
</feature>
<comment type="similarity">
    <text evidence="3">Belongs to the HARBI1 family.</text>
</comment>
<dbReference type="GO" id="GO:0005634">
    <property type="term" value="C:nucleus"/>
    <property type="evidence" value="ECO:0007669"/>
    <property type="project" value="UniProtKB-SubCell"/>
</dbReference>
<organism evidence="9">
    <name type="scientific">Phallusia mammillata</name>
    <dbReference type="NCBI Taxonomy" id="59560"/>
    <lineage>
        <taxon>Eukaryota</taxon>
        <taxon>Metazoa</taxon>
        <taxon>Chordata</taxon>
        <taxon>Tunicata</taxon>
        <taxon>Ascidiacea</taxon>
        <taxon>Phlebobranchia</taxon>
        <taxon>Ascidiidae</taxon>
        <taxon>Phallusia</taxon>
    </lineage>
</organism>
<dbReference type="InterPro" id="IPR045249">
    <property type="entry name" value="HARBI1-like"/>
</dbReference>
<dbReference type="GO" id="GO:0046872">
    <property type="term" value="F:metal ion binding"/>
    <property type="evidence" value="ECO:0007669"/>
    <property type="project" value="UniProtKB-KW"/>
</dbReference>
<dbReference type="PANTHER" id="PTHR22930">
    <property type="match status" value="1"/>
</dbReference>
<name>A0A6F9DEU1_9ASCI</name>
<dbReference type="EMBL" id="LR785688">
    <property type="protein sequence ID" value="CAB3251798.1"/>
    <property type="molecule type" value="mRNA"/>
</dbReference>
<sequence length="195" mass="21840">MWDFPMCLGAIDGKHVVIQAPAGAGSEFFNYKGSHSIVLLAVCDAQYCFTMIDIGDLGRHSDGGVFANSEFGKRFMSGDLNVPSQACLPNTSVCVPYCIVGDAAFPLRQNLMRPYPGKNLPADKSIFNYRLSRARRVIENTFGILATRWRIFRRPIIAKPERVVAFTKAACCLHIFLQIKSRQNVRNAYCYIFIC</sequence>
<comment type="subcellular location">
    <subcellularLocation>
        <location evidence="2">Nucleus</location>
    </subcellularLocation>
</comment>
<keyword evidence="6" id="KW-0378">Hydrolase</keyword>
<evidence type="ECO:0000256" key="3">
    <source>
        <dbReference type="ARBA" id="ARBA00006958"/>
    </source>
</evidence>
<evidence type="ECO:0000259" key="8">
    <source>
        <dbReference type="Pfam" id="PF13359"/>
    </source>
</evidence>
<proteinExistence type="evidence at transcript level"/>
<evidence type="ECO:0000256" key="7">
    <source>
        <dbReference type="ARBA" id="ARBA00023242"/>
    </source>
</evidence>
<dbReference type="PANTHER" id="PTHR22930:SF269">
    <property type="entry name" value="NUCLEASE HARBI1-LIKE PROTEIN"/>
    <property type="match status" value="1"/>
</dbReference>
<reference evidence="9" key="1">
    <citation type="submission" date="2020-04" db="EMBL/GenBank/DDBJ databases">
        <authorList>
            <person name="Neveu A P."/>
        </authorList>
    </citation>
    <scope>NUCLEOTIDE SEQUENCE</scope>
    <source>
        <tissue evidence="9">Whole embryo</tissue>
    </source>
</reference>